<dbReference type="Gene3D" id="3.60.15.10">
    <property type="entry name" value="Ribonuclease Z/Hydroxyacylglutathione hydrolase-like"/>
    <property type="match status" value="1"/>
</dbReference>
<name>A0A6L7HTT5_9GAMM</name>
<protein>
    <recommendedName>
        <fullName evidence="3">MBL fold metallo-hydrolase</fullName>
    </recommendedName>
</protein>
<dbReference type="SUPFAM" id="SSF56281">
    <property type="entry name" value="Metallo-hydrolase/oxidoreductase"/>
    <property type="match status" value="1"/>
</dbReference>
<dbReference type="Proteomes" id="UP000474778">
    <property type="component" value="Unassembled WGS sequence"/>
</dbReference>
<proteinExistence type="predicted"/>
<evidence type="ECO:0008006" key="3">
    <source>
        <dbReference type="Google" id="ProtNLM"/>
    </source>
</evidence>
<gene>
    <name evidence="1" type="ORF">GNT65_03375</name>
</gene>
<keyword evidence="2" id="KW-1185">Reference proteome</keyword>
<evidence type="ECO:0000313" key="1">
    <source>
        <dbReference type="EMBL" id="MXR67712.1"/>
    </source>
</evidence>
<dbReference type="RefSeq" id="WP_160793707.1">
    <property type="nucleotide sequence ID" value="NZ_WRPA01000002.1"/>
</dbReference>
<organism evidence="1 2">
    <name type="scientific">Shewanella insulae</name>
    <dbReference type="NCBI Taxonomy" id="2681496"/>
    <lineage>
        <taxon>Bacteria</taxon>
        <taxon>Pseudomonadati</taxon>
        <taxon>Pseudomonadota</taxon>
        <taxon>Gammaproteobacteria</taxon>
        <taxon>Alteromonadales</taxon>
        <taxon>Shewanellaceae</taxon>
        <taxon>Shewanella</taxon>
    </lineage>
</organism>
<accession>A0A6L7HTT5</accession>
<evidence type="ECO:0000313" key="2">
    <source>
        <dbReference type="Proteomes" id="UP000474778"/>
    </source>
</evidence>
<comment type="caution">
    <text evidence="1">The sequence shown here is derived from an EMBL/GenBank/DDBJ whole genome shotgun (WGS) entry which is preliminary data.</text>
</comment>
<dbReference type="InterPro" id="IPR036866">
    <property type="entry name" value="RibonucZ/Hydroxyglut_hydro"/>
</dbReference>
<reference evidence="1 2" key="1">
    <citation type="submission" date="2019-12" db="EMBL/GenBank/DDBJ databases">
        <title>Shewanella insulae sp. nov., isolated from a tidal flat.</title>
        <authorList>
            <person name="Yoon J.-H."/>
        </authorList>
    </citation>
    <scope>NUCLEOTIDE SEQUENCE [LARGE SCALE GENOMIC DNA]</scope>
    <source>
        <strain evidence="1 2">JBTF-M18</strain>
    </source>
</reference>
<dbReference type="AlphaFoldDB" id="A0A6L7HTT5"/>
<sequence>MHTVTFYPVGNGDTSLIKTTRGRFILMDFHQMSNAEDDNTPQYDINAALRQELKDAGKESFDVVAFTHADKDHINGSTEFFHLEHAKKYQGEDRVKIDELWVPAAMLLETADNDHQSDENTIWREEARHRLKNKSGIKVFSTPDDLVTLIEGWEMTVEELVAHLIDAGTIVDTFSLENDEVEFFVHSPFMKHCDVDGKDVKQVRNEASLIFNVRFDADGETYDYLAVGDSEAEVLEDVVAITKWKENEDRLAWDLFNIPHHCSYLALAKEKGKDKTMPLPKVKELLEMGKAGSYMICSSQAFDSGDDAKERKLPPHVQAKVCYEEYLQKVGGRRFVVTSENGGKIKPKPVVIKIEKAGVSMIGAAAAVSTAAALAASPARAG</sequence>
<dbReference type="EMBL" id="WRPA01000002">
    <property type="protein sequence ID" value="MXR67712.1"/>
    <property type="molecule type" value="Genomic_DNA"/>
</dbReference>